<accession>A0A9D3XWH3</accession>
<dbReference type="PANTHER" id="PTHR45913:SF19">
    <property type="entry name" value="LOW QUALITY PROTEIN: ZINC FINGER BED DOMAIN-CONTAINING PROTEIN 5-LIKE"/>
    <property type="match status" value="1"/>
</dbReference>
<reference evidence="1" key="1">
    <citation type="submission" date="2021-09" db="EMBL/GenBank/DDBJ databases">
        <title>The genome of Mauremys mutica provides insights into the evolution of semi-aquatic lifestyle.</title>
        <authorList>
            <person name="Gong S."/>
            <person name="Gao Y."/>
        </authorList>
    </citation>
    <scope>NUCLEOTIDE SEQUENCE</scope>
    <source>
        <strain evidence="1">MM-2020</strain>
        <tissue evidence="1">Muscle</tissue>
    </source>
</reference>
<protein>
    <submittedName>
        <fullName evidence="1">Uncharacterized protein</fullName>
    </submittedName>
</protein>
<dbReference type="PANTHER" id="PTHR45913">
    <property type="entry name" value="EPM2A-INTERACTING PROTEIN 1"/>
    <property type="match status" value="1"/>
</dbReference>
<sequence length="137" mass="16281">MFQLSLAYLVDIFESLNNLNLKLQENNKQHCKHYSAPHCYKNIYRKKSSLGNVERKLRCLIFRLYQHFYHSLKLCKEDAKNKIVFHLDCLADEFICYFPDNFSGNPVQKLARNLFKVDVDSLPEILQEKALKMKYNS</sequence>
<comment type="caution">
    <text evidence="1">The sequence shown here is derived from an EMBL/GenBank/DDBJ whole genome shotgun (WGS) entry which is preliminary data.</text>
</comment>
<gene>
    <name evidence="1" type="ORF">KIL84_020076</name>
</gene>
<name>A0A9D3XWH3_9SAUR</name>
<keyword evidence="2" id="KW-1185">Reference proteome</keyword>
<evidence type="ECO:0000313" key="2">
    <source>
        <dbReference type="Proteomes" id="UP000827986"/>
    </source>
</evidence>
<dbReference type="Proteomes" id="UP000827986">
    <property type="component" value="Unassembled WGS sequence"/>
</dbReference>
<dbReference type="EMBL" id="JAHDVG010000463">
    <property type="protein sequence ID" value="KAH1187327.1"/>
    <property type="molecule type" value="Genomic_DNA"/>
</dbReference>
<dbReference type="AlphaFoldDB" id="A0A9D3XWH3"/>
<organism evidence="1 2">
    <name type="scientific">Mauremys mutica</name>
    <name type="common">yellowpond turtle</name>
    <dbReference type="NCBI Taxonomy" id="74926"/>
    <lineage>
        <taxon>Eukaryota</taxon>
        <taxon>Metazoa</taxon>
        <taxon>Chordata</taxon>
        <taxon>Craniata</taxon>
        <taxon>Vertebrata</taxon>
        <taxon>Euteleostomi</taxon>
        <taxon>Archelosauria</taxon>
        <taxon>Testudinata</taxon>
        <taxon>Testudines</taxon>
        <taxon>Cryptodira</taxon>
        <taxon>Durocryptodira</taxon>
        <taxon>Testudinoidea</taxon>
        <taxon>Geoemydidae</taxon>
        <taxon>Geoemydinae</taxon>
        <taxon>Mauremys</taxon>
    </lineage>
</organism>
<evidence type="ECO:0000313" key="1">
    <source>
        <dbReference type="EMBL" id="KAH1187327.1"/>
    </source>
</evidence>
<proteinExistence type="predicted"/>
<feature type="non-terminal residue" evidence="1">
    <location>
        <position position="137"/>
    </location>
</feature>